<gene>
    <name evidence="8" type="ORF">I7X39_17745</name>
</gene>
<dbReference type="AlphaFoldDB" id="A0A931J9A8"/>
<evidence type="ECO:0000313" key="9">
    <source>
        <dbReference type="Proteomes" id="UP000613266"/>
    </source>
</evidence>
<feature type="region of interest" description="Disordered" evidence="6">
    <location>
        <begin position="302"/>
        <end position="323"/>
    </location>
</feature>
<dbReference type="InterPro" id="IPR058395">
    <property type="entry name" value="DUF8082"/>
</dbReference>
<proteinExistence type="predicted"/>
<keyword evidence="8" id="KW-0723">Serine/threonine-protein kinase</keyword>
<keyword evidence="1" id="KW-0808">Transferase</keyword>
<dbReference type="CDD" id="cd14014">
    <property type="entry name" value="STKc_PknB_like"/>
    <property type="match status" value="1"/>
</dbReference>
<feature type="compositionally biased region" description="Polar residues" evidence="6">
    <location>
        <begin position="306"/>
        <end position="315"/>
    </location>
</feature>
<dbReference type="GO" id="GO:0005524">
    <property type="term" value="F:ATP binding"/>
    <property type="evidence" value="ECO:0007669"/>
    <property type="project" value="UniProtKB-UniRule"/>
</dbReference>
<dbReference type="PROSITE" id="PS50011">
    <property type="entry name" value="PROTEIN_KINASE_DOM"/>
    <property type="match status" value="1"/>
</dbReference>
<dbReference type="RefSeq" id="WP_198112503.1">
    <property type="nucleotide sequence ID" value="NZ_JAEDAK010000014.1"/>
</dbReference>
<keyword evidence="4 5" id="KW-0067">ATP-binding</keyword>
<sequence length="461" mass="49629">MPLPLPEKLGKYQISGVLGEGAMGVVYKGFDPDIGRVVALKTIRRALDDGSDAADSITARFRNEARAAGRLQHPGIVAVYDFGQDEDVAFIAMEFVEGSNLSHYLGRKVRFTDEDILSVMTQLLDALEHAHDQGVWHRDIKPANLMMTRGGKLKVADFGIARIESAGLTLAGGLIGTPSYMAPEQFLGNPIDRRVDLYAAGVLLYQLLTGQQPFVGSTERLMHKVLNETPRPPSTLEFGLSRPPGYDAIVAKALAKDPEDRFANAAAFRTALTQGIGTPLAATVSDATVIAVPLRRPQVPADDKTQLVTRGSEASTGAAPPPTHFDAKALSQVEQTLARHVGPLAAVMVRRTARQSADLPDLCQRLAEQVADDTARNAFLEQIAQGAGRSTGSVSATRLAEVDPELQAKAEKLLAQLIGPIARVLVKKAASSPREVFAARLAEAINDPVQRQRFLTELDRL</sequence>
<dbReference type="InterPro" id="IPR011009">
    <property type="entry name" value="Kinase-like_dom_sf"/>
</dbReference>
<dbReference type="InterPro" id="IPR000719">
    <property type="entry name" value="Prot_kinase_dom"/>
</dbReference>
<evidence type="ECO:0000256" key="6">
    <source>
        <dbReference type="SAM" id="MobiDB-lite"/>
    </source>
</evidence>
<dbReference type="SMART" id="SM00220">
    <property type="entry name" value="S_TKc"/>
    <property type="match status" value="1"/>
</dbReference>
<evidence type="ECO:0000259" key="7">
    <source>
        <dbReference type="PROSITE" id="PS50011"/>
    </source>
</evidence>
<comment type="caution">
    <text evidence="8">The sequence shown here is derived from an EMBL/GenBank/DDBJ whole genome shotgun (WGS) entry which is preliminary data.</text>
</comment>
<dbReference type="InterPro" id="IPR008271">
    <property type="entry name" value="Ser/Thr_kinase_AS"/>
</dbReference>
<dbReference type="PANTHER" id="PTHR43289">
    <property type="entry name" value="MITOGEN-ACTIVATED PROTEIN KINASE KINASE KINASE 20-RELATED"/>
    <property type="match status" value="1"/>
</dbReference>
<evidence type="ECO:0000256" key="1">
    <source>
        <dbReference type="ARBA" id="ARBA00022679"/>
    </source>
</evidence>
<evidence type="ECO:0000256" key="4">
    <source>
        <dbReference type="ARBA" id="ARBA00022840"/>
    </source>
</evidence>
<dbReference type="EMBL" id="JAEDAK010000014">
    <property type="protein sequence ID" value="MBH9578737.1"/>
    <property type="molecule type" value="Genomic_DNA"/>
</dbReference>
<dbReference type="Gene3D" id="1.10.510.10">
    <property type="entry name" value="Transferase(Phosphotransferase) domain 1"/>
    <property type="match status" value="1"/>
</dbReference>
<dbReference type="SUPFAM" id="SSF56112">
    <property type="entry name" value="Protein kinase-like (PK-like)"/>
    <property type="match status" value="1"/>
</dbReference>
<evidence type="ECO:0000256" key="3">
    <source>
        <dbReference type="ARBA" id="ARBA00022777"/>
    </source>
</evidence>
<keyword evidence="3 8" id="KW-0418">Kinase</keyword>
<dbReference type="InterPro" id="IPR017441">
    <property type="entry name" value="Protein_kinase_ATP_BS"/>
</dbReference>
<keyword evidence="2 5" id="KW-0547">Nucleotide-binding</keyword>
<dbReference type="Pfam" id="PF00069">
    <property type="entry name" value="Pkinase"/>
    <property type="match status" value="1"/>
</dbReference>
<dbReference type="Proteomes" id="UP000613266">
    <property type="component" value="Unassembled WGS sequence"/>
</dbReference>
<feature type="domain" description="Protein kinase" evidence="7">
    <location>
        <begin position="12"/>
        <end position="273"/>
    </location>
</feature>
<protein>
    <submittedName>
        <fullName evidence="8">Serine/threonine protein kinase</fullName>
    </submittedName>
</protein>
<evidence type="ECO:0000256" key="2">
    <source>
        <dbReference type="ARBA" id="ARBA00022741"/>
    </source>
</evidence>
<feature type="binding site" evidence="5">
    <location>
        <position position="41"/>
    </location>
    <ligand>
        <name>ATP</name>
        <dbReference type="ChEBI" id="CHEBI:30616"/>
    </ligand>
</feature>
<dbReference type="PROSITE" id="PS00107">
    <property type="entry name" value="PROTEIN_KINASE_ATP"/>
    <property type="match status" value="1"/>
</dbReference>
<reference evidence="8" key="1">
    <citation type="submission" date="2020-12" db="EMBL/GenBank/DDBJ databases">
        <title>The genome sequence of Inhella sp. 1Y17.</title>
        <authorList>
            <person name="Liu Y."/>
        </authorList>
    </citation>
    <scope>NUCLEOTIDE SEQUENCE</scope>
    <source>
        <strain evidence="8">1Y17</strain>
    </source>
</reference>
<name>A0A931J9A8_9BURK</name>
<dbReference type="Pfam" id="PF26309">
    <property type="entry name" value="DUF8082"/>
    <property type="match status" value="2"/>
</dbReference>
<evidence type="ECO:0000313" key="8">
    <source>
        <dbReference type="EMBL" id="MBH9578737.1"/>
    </source>
</evidence>
<evidence type="ECO:0000256" key="5">
    <source>
        <dbReference type="PROSITE-ProRule" id="PRU10141"/>
    </source>
</evidence>
<dbReference type="Gene3D" id="3.30.200.20">
    <property type="entry name" value="Phosphorylase Kinase, domain 1"/>
    <property type="match status" value="1"/>
</dbReference>
<dbReference type="GO" id="GO:0004674">
    <property type="term" value="F:protein serine/threonine kinase activity"/>
    <property type="evidence" value="ECO:0007669"/>
    <property type="project" value="UniProtKB-KW"/>
</dbReference>
<keyword evidence="9" id="KW-1185">Reference proteome</keyword>
<organism evidence="8 9">
    <name type="scientific">Inhella proteolytica</name>
    <dbReference type="NCBI Taxonomy" id="2795029"/>
    <lineage>
        <taxon>Bacteria</taxon>
        <taxon>Pseudomonadati</taxon>
        <taxon>Pseudomonadota</taxon>
        <taxon>Betaproteobacteria</taxon>
        <taxon>Burkholderiales</taxon>
        <taxon>Sphaerotilaceae</taxon>
        <taxon>Inhella</taxon>
    </lineage>
</organism>
<dbReference type="PANTHER" id="PTHR43289:SF30">
    <property type="entry name" value="NON-SPECIFIC SERINE_THREONINE PROTEIN KINASE"/>
    <property type="match status" value="1"/>
</dbReference>
<dbReference type="PROSITE" id="PS00108">
    <property type="entry name" value="PROTEIN_KINASE_ST"/>
    <property type="match status" value="1"/>
</dbReference>
<accession>A0A931J9A8</accession>